<dbReference type="AlphaFoldDB" id="A0A9Q1M0Z8"/>
<keyword evidence="3" id="KW-1185">Reference proteome</keyword>
<feature type="compositionally biased region" description="Polar residues" evidence="1">
    <location>
        <begin position="38"/>
        <end position="49"/>
    </location>
</feature>
<gene>
    <name evidence="2" type="ORF">K7X08_021321</name>
</gene>
<dbReference type="EMBL" id="JAJAGQ010000012">
    <property type="protein sequence ID" value="KAJ8548085.1"/>
    <property type="molecule type" value="Genomic_DNA"/>
</dbReference>
<comment type="caution">
    <text evidence="2">The sequence shown here is derived from an EMBL/GenBank/DDBJ whole genome shotgun (WGS) entry which is preliminary data.</text>
</comment>
<feature type="region of interest" description="Disordered" evidence="1">
    <location>
        <begin position="1"/>
        <end position="65"/>
    </location>
</feature>
<evidence type="ECO:0000313" key="3">
    <source>
        <dbReference type="Proteomes" id="UP001152561"/>
    </source>
</evidence>
<feature type="region of interest" description="Disordered" evidence="1">
    <location>
        <begin position="94"/>
        <end position="135"/>
    </location>
</feature>
<feature type="compositionally biased region" description="Basic and acidic residues" evidence="1">
    <location>
        <begin position="24"/>
        <end position="37"/>
    </location>
</feature>
<proteinExistence type="predicted"/>
<dbReference type="Proteomes" id="UP001152561">
    <property type="component" value="Unassembled WGS sequence"/>
</dbReference>
<accession>A0A9Q1M0Z8</accession>
<organism evidence="2 3">
    <name type="scientific">Anisodus acutangulus</name>
    <dbReference type="NCBI Taxonomy" id="402998"/>
    <lineage>
        <taxon>Eukaryota</taxon>
        <taxon>Viridiplantae</taxon>
        <taxon>Streptophyta</taxon>
        <taxon>Embryophyta</taxon>
        <taxon>Tracheophyta</taxon>
        <taxon>Spermatophyta</taxon>
        <taxon>Magnoliopsida</taxon>
        <taxon>eudicotyledons</taxon>
        <taxon>Gunneridae</taxon>
        <taxon>Pentapetalae</taxon>
        <taxon>asterids</taxon>
        <taxon>lamiids</taxon>
        <taxon>Solanales</taxon>
        <taxon>Solanaceae</taxon>
        <taxon>Solanoideae</taxon>
        <taxon>Hyoscyameae</taxon>
        <taxon>Anisodus</taxon>
    </lineage>
</organism>
<evidence type="ECO:0000256" key="1">
    <source>
        <dbReference type="SAM" id="MobiDB-lite"/>
    </source>
</evidence>
<protein>
    <submittedName>
        <fullName evidence="2">Uncharacterized protein</fullName>
    </submittedName>
</protein>
<name>A0A9Q1M0Z8_9SOLA</name>
<evidence type="ECO:0000313" key="2">
    <source>
        <dbReference type="EMBL" id="KAJ8548085.1"/>
    </source>
</evidence>
<sequence length="150" mass="16893">MLPSPAPDNQLEEEGSSANSQHQQQEESTQHSPKDIEQGNTNTKENNNTHSKDHQNMQLHLYHPDEGFVSIPSEIKALQGIQLTVDLDNDIVDSIHGEEANKSQQENGKTKKQQQTKDKQIKHSHHQIKVDSPNKVIVIIPEDQLQSEPS</sequence>
<reference evidence="3" key="1">
    <citation type="journal article" date="2023" name="Proc. Natl. Acad. Sci. U.S.A.">
        <title>Genomic and structural basis for evolution of tropane alkaloid biosynthesis.</title>
        <authorList>
            <person name="Wanga Y.-J."/>
            <person name="Taina T."/>
            <person name="Yua J.-Y."/>
            <person name="Lia J."/>
            <person name="Xua B."/>
            <person name="Chenc J."/>
            <person name="D'Auriad J.C."/>
            <person name="Huanga J.-P."/>
            <person name="Huanga S.-X."/>
        </authorList>
    </citation>
    <scope>NUCLEOTIDE SEQUENCE [LARGE SCALE GENOMIC DNA]</scope>
    <source>
        <strain evidence="3">cv. KIB-2019</strain>
    </source>
</reference>